<protein>
    <submittedName>
        <fullName evidence="1">Uncharacterized protein</fullName>
    </submittedName>
</protein>
<dbReference type="EMBL" id="BGPR01013460">
    <property type="protein sequence ID" value="GBN60787.1"/>
    <property type="molecule type" value="Genomic_DNA"/>
</dbReference>
<sequence>MCTVKNGNVCAKANINPSTSNDNLMETDDNAKNASIINVKNNDVPVIENGIGNDFPCTENIGNLTCNRIVNNCVAYEVPDGEITVSVDVDKTKNVASPPPTSVLMQTKITMLKIISNHKISSKFKTVREAGLSLMKIFQIKRLLRTVSHSITSLTP</sequence>
<name>A0A4Y2QDS1_ARAVE</name>
<keyword evidence="2" id="KW-1185">Reference proteome</keyword>
<accession>A0A4Y2QDS1</accession>
<proteinExistence type="predicted"/>
<organism evidence="1 2">
    <name type="scientific">Araneus ventricosus</name>
    <name type="common">Orbweaver spider</name>
    <name type="synonym">Epeira ventricosa</name>
    <dbReference type="NCBI Taxonomy" id="182803"/>
    <lineage>
        <taxon>Eukaryota</taxon>
        <taxon>Metazoa</taxon>
        <taxon>Ecdysozoa</taxon>
        <taxon>Arthropoda</taxon>
        <taxon>Chelicerata</taxon>
        <taxon>Arachnida</taxon>
        <taxon>Araneae</taxon>
        <taxon>Araneomorphae</taxon>
        <taxon>Entelegynae</taxon>
        <taxon>Araneoidea</taxon>
        <taxon>Araneidae</taxon>
        <taxon>Araneus</taxon>
    </lineage>
</organism>
<gene>
    <name evidence="1" type="ORF">AVEN_118115_1</name>
</gene>
<comment type="caution">
    <text evidence="1">The sequence shown here is derived from an EMBL/GenBank/DDBJ whole genome shotgun (WGS) entry which is preliminary data.</text>
</comment>
<dbReference type="AlphaFoldDB" id="A0A4Y2QDS1"/>
<evidence type="ECO:0000313" key="2">
    <source>
        <dbReference type="Proteomes" id="UP000499080"/>
    </source>
</evidence>
<reference evidence="1 2" key="1">
    <citation type="journal article" date="2019" name="Sci. Rep.">
        <title>Orb-weaving spider Araneus ventricosus genome elucidates the spidroin gene catalogue.</title>
        <authorList>
            <person name="Kono N."/>
            <person name="Nakamura H."/>
            <person name="Ohtoshi R."/>
            <person name="Moran D.A.P."/>
            <person name="Shinohara A."/>
            <person name="Yoshida Y."/>
            <person name="Fujiwara M."/>
            <person name="Mori M."/>
            <person name="Tomita M."/>
            <person name="Arakawa K."/>
        </authorList>
    </citation>
    <scope>NUCLEOTIDE SEQUENCE [LARGE SCALE GENOMIC DNA]</scope>
</reference>
<dbReference type="Proteomes" id="UP000499080">
    <property type="component" value="Unassembled WGS sequence"/>
</dbReference>
<evidence type="ECO:0000313" key="1">
    <source>
        <dbReference type="EMBL" id="GBN60787.1"/>
    </source>
</evidence>